<protein>
    <submittedName>
        <fullName evidence="2">Uncharacterized protein</fullName>
    </submittedName>
</protein>
<dbReference type="AlphaFoldDB" id="A0A177L7R2"/>
<keyword evidence="1" id="KW-0812">Transmembrane</keyword>
<proteinExistence type="predicted"/>
<dbReference type="EMBL" id="LQWY01000016">
    <property type="protein sequence ID" value="OAH61613.1"/>
    <property type="molecule type" value="Genomic_DNA"/>
</dbReference>
<sequence length="185" mass="20468">MISEQFKVAVQSKEIEKVKIMLKNSLTMDLTFNQFKEMLDYALKYFPNIIEKHEGEKFESKDNWDKEYASSIKVDLVDNFSAERIEHIKEVQTYVYADEIARKKQAAYSQGSISSAPKGSVQTRRESATNADSQSMATLIASLGVGAASILFGVIKGLSIVTVTTTAVVASCVIGGVTYYLVKKS</sequence>
<dbReference type="Proteomes" id="UP000076935">
    <property type="component" value="Unassembled WGS sequence"/>
</dbReference>
<keyword evidence="1" id="KW-1133">Transmembrane helix</keyword>
<evidence type="ECO:0000256" key="1">
    <source>
        <dbReference type="SAM" id="Phobius"/>
    </source>
</evidence>
<organism evidence="2 3">
    <name type="scientific">Domibacillus aminovorans</name>
    <dbReference type="NCBI Taxonomy" id="29332"/>
    <lineage>
        <taxon>Bacteria</taxon>
        <taxon>Bacillati</taxon>
        <taxon>Bacillota</taxon>
        <taxon>Bacilli</taxon>
        <taxon>Bacillales</taxon>
        <taxon>Bacillaceae</taxon>
        <taxon>Domibacillus</taxon>
    </lineage>
</organism>
<evidence type="ECO:0000313" key="3">
    <source>
        <dbReference type="Proteomes" id="UP000076935"/>
    </source>
</evidence>
<reference evidence="2 3" key="1">
    <citation type="submission" date="2016-01" db="EMBL/GenBank/DDBJ databases">
        <title>Investigation of taxonomic status of Bacillus aminovorans.</title>
        <authorList>
            <person name="Verma A."/>
            <person name="Pal Y."/>
            <person name="Krishnamurthi S."/>
        </authorList>
    </citation>
    <scope>NUCLEOTIDE SEQUENCE [LARGE SCALE GENOMIC DNA]</scope>
    <source>
        <strain evidence="2 3">DSM 1314</strain>
    </source>
</reference>
<accession>A0A177L7R2</accession>
<evidence type="ECO:0000313" key="2">
    <source>
        <dbReference type="EMBL" id="OAH61613.1"/>
    </source>
</evidence>
<comment type="caution">
    <text evidence="2">The sequence shown here is derived from an EMBL/GenBank/DDBJ whole genome shotgun (WGS) entry which is preliminary data.</text>
</comment>
<keyword evidence="3" id="KW-1185">Reference proteome</keyword>
<feature type="transmembrane region" description="Helical" evidence="1">
    <location>
        <begin position="135"/>
        <end position="155"/>
    </location>
</feature>
<gene>
    <name evidence="2" type="ORF">AWH49_11730</name>
</gene>
<dbReference type="RefSeq" id="WP_063965186.1">
    <property type="nucleotide sequence ID" value="NZ_JBCNAN010000017.1"/>
</dbReference>
<feature type="transmembrane region" description="Helical" evidence="1">
    <location>
        <begin position="161"/>
        <end position="182"/>
    </location>
</feature>
<name>A0A177L7R2_9BACI</name>
<keyword evidence="1" id="KW-0472">Membrane</keyword>